<comment type="caution">
    <text evidence="3">The sequence shown here is derived from an EMBL/GenBank/DDBJ whole genome shotgun (WGS) entry which is preliminary data.</text>
</comment>
<organism evidence="3 4">
    <name type="scientific">Astathelohania contejeani</name>
    <dbReference type="NCBI Taxonomy" id="164912"/>
    <lineage>
        <taxon>Eukaryota</taxon>
        <taxon>Fungi</taxon>
        <taxon>Fungi incertae sedis</taxon>
        <taxon>Microsporidia</taxon>
        <taxon>Astathelohaniidae</taxon>
        <taxon>Astathelohania</taxon>
    </lineage>
</organism>
<protein>
    <recommendedName>
        <fullName evidence="2">RRM domain-containing protein</fullName>
    </recommendedName>
</protein>
<gene>
    <name evidence="3" type="ORF">TCON_0040</name>
</gene>
<evidence type="ECO:0000313" key="4">
    <source>
        <dbReference type="Proteomes" id="UP001516464"/>
    </source>
</evidence>
<evidence type="ECO:0000313" key="3">
    <source>
        <dbReference type="EMBL" id="KAF7684771.1"/>
    </source>
</evidence>
<sequence>MLIIHNINDRIKYKDLKNLFAAFGGLISISLDIDTNKLMLHYSDESRERYVQRAMHNYMLAGRRLMIERDNTPEIKKTNKIEIFNFPKEDKDELESEIKKYSKAKLIVGEGIIIECANTIESEHIYDNLHGRWYNKMRIKCVYV</sequence>
<evidence type="ECO:0000259" key="2">
    <source>
        <dbReference type="PROSITE" id="PS50102"/>
    </source>
</evidence>
<dbReference type="InterPro" id="IPR000504">
    <property type="entry name" value="RRM_dom"/>
</dbReference>
<dbReference type="EMBL" id="SBIQ01000001">
    <property type="protein sequence ID" value="KAF7684771.1"/>
    <property type="molecule type" value="Genomic_DNA"/>
</dbReference>
<dbReference type="SUPFAM" id="SSF54928">
    <property type="entry name" value="RNA-binding domain, RBD"/>
    <property type="match status" value="1"/>
</dbReference>
<dbReference type="Gene3D" id="3.30.70.330">
    <property type="match status" value="1"/>
</dbReference>
<evidence type="ECO:0000256" key="1">
    <source>
        <dbReference type="PROSITE-ProRule" id="PRU00176"/>
    </source>
</evidence>
<dbReference type="InterPro" id="IPR012677">
    <property type="entry name" value="Nucleotide-bd_a/b_plait_sf"/>
</dbReference>
<feature type="domain" description="RRM" evidence="2">
    <location>
        <begin position="1"/>
        <end position="72"/>
    </location>
</feature>
<keyword evidence="4" id="KW-1185">Reference proteome</keyword>
<keyword evidence="1" id="KW-0694">RNA-binding</keyword>
<dbReference type="PROSITE" id="PS50102">
    <property type="entry name" value="RRM"/>
    <property type="match status" value="1"/>
</dbReference>
<dbReference type="Proteomes" id="UP001516464">
    <property type="component" value="Unassembled WGS sequence"/>
</dbReference>
<dbReference type="CDD" id="cd00590">
    <property type="entry name" value="RRM_SF"/>
    <property type="match status" value="1"/>
</dbReference>
<name>A0ABQ7I2R1_9MICR</name>
<reference evidence="3 4" key="1">
    <citation type="submission" date="2019-01" db="EMBL/GenBank/DDBJ databases">
        <title>Genomes sequencing and comparative genomics of infectious freshwater microsporidia, Cucumispora dikerogammari and Thelohania contejeani.</title>
        <authorList>
            <person name="Cormier A."/>
            <person name="Giraud I."/>
            <person name="Wattier R."/>
            <person name="Teixeira M."/>
            <person name="Grandjean F."/>
            <person name="Rigaud T."/>
            <person name="Cordaux R."/>
        </authorList>
    </citation>
    <scope>NUCLEOTIDE SEQUENCE [LARGE SCALE GENOMIC DNA]</scope>
    <source>
        <strain evidence="3">T1</strain>
        <tissue evidence="3">Spores</tissue>
    </source>
</reference>
<dbReference type="InterPro" id="IPR035979">
    <property type="entry name" value="RBD_domain_sf"/>
</dbReference>
<proteinExistence type="predicted"/>
<accession>A0ABQ7I2R1</accession>